<keyword evidence="2" id="KW-0732">Signal</keyword>
<feature type="region of interest" description="Disordered" evidence="1">
    <location>
        <begin position="60"/>
        <end position="89"/>
    </location>
</feature>
<keyword evidence="4" id="KW-1185">Reference proteome</keyword>
<reference evidence="3 4" key="1">
    <citation type="journal article" date="2020" name="Microb. Genom.">
        <title>Genetic diversity of clinical and environmental Mucorales isolates obtained from an investigation of mucormycosis cases among solid organ transplant recipients.</title>
        <authorList>
            <person name="Nguyen M.H."/>
            <person name="Kaul D."/>
            <person name="Muto C."/>
            <person name="Cheng S.J."/>
            <person name="Richter R.A."/>
            <person name="Bruno V.M."/>
            <person name="Liu G."/>
            <person name="Beyhan S."/>
            <person name="Sundermann A.J."/>
            <person name="Mounaud S."/>
            <person name="Pasculle A.W."/>
            <person name="Nierman W.C."/>
            <person name="Driscoll E."/>
            <person name="Cumbie R."/>
            <person name="Clancy C.J."/>
            <person name="Dupont C.L."/>
        </authorList>
    </citation>
    <scope>NUCLEOTIDE SEQUENCE [LARGE SCALE GENOMIC DNA]</scope>
    <source>
        <strain evidence="3 4">GL24</strain>
    </source>
</reference>
<name>A0A9P6XPY0_9FUNG</name>
<feature type="chain" id="PRO_5040225934" evidence="2">
    <location>
        <begin position="32"/>
        <end position="89"/>
    </location>
</feature>
<evidence type="ECO:0000256" key="1">
    <source>
        <dbReference type="SAM" id="MobiDB-lite"/>
    </source>
</evidence>
<gene>
    <name evidence="3" type="ORF">G6F50_017513</name>
</gene>
<dbReference type="Proteomes" id="UP000740926">
    <property type="component" value="Unassembled WGS sequence"/>
</dbReference>
<evidence type="ECO:0000256" key="2">
    <source>
        <dbReference type="SAM" id="SignalP"/>
    </source>
</evidence>
<protein>
    <submittedName>
        <fullName evidence="3">Uncharacterized protein</fullName>
    </submittedName>
</protein>
<feature type="compositionally biased region" description="Pro residues" evidence="1">
    <location>
        <begin position="68"/>
        <end position="81"/>
    </location>
</feature>
<dbReference type="EMBL" id="JAANIU010013110">
    <property type="protein sequence ID" value="KAG1530146.1"/>
    <property type="molecule type" value="Genomic_DNA"/>
</dbReference>
<proteinExistence type="predicted"/>
<evidence type="ECO:0000313" key="3">
    <source>
        <dbReference type="EMBL" id="KAG1530146.1"/>
    </source>
</evidence>
<feature type="signal peptide" evidence="2">
    <location>
        <begin position="1"/>
        <end position="31"/>
    </location>
</feature>
<organism evidence="3 4">
    <name type="scientific">Rhizopus delemar</name>
    <dbReference type="NCBI Taxonomy" id="936053"/>
    <lineage>
        <taxon>Eukaryota</taxon>
        <taxon>Fungi</taxon>
        <taxon>Fungi incertae sedis</taxon>
        <taxon>Mucoromycota</taxon>
        <taxon>Mucoromycotina</taxon>
        <taxon>Mucoromycetes</taxon>
        <taxon>Mucorales</taxon>
        <taxon>Mucorineae</taxon>
        <taxon>Rhizopodaceae</taxon>
        <taxon>Rhizopus</taxon>
    </lineage>
</organism>
<comment type="caution">
    <text evidence="3">The sequence shown here is derived from an EMBL/GenBank/DDBJ whole genome shotgun (WGS) entry which is preliminary data.</text>
</comment>
<accession>A0A9P6XPY0</accession>
<sequence length="89" mass="8960">MTVSNAYFRRFLTVVAASVMMSAAYVPASVAQTPTVALPDFTGIVEKADPAVVNIRTTATVPVRGPGPGAPGPGRPVPEPASEPAAVAA</sequence>
<dbReference type="AlphaFoldDB" id="A0A9P6XPY0"/>
<evidence type="ECO:0000313" key="4">
    <source>
        <dbReference type="Proteomes" id="UP000740926"/>
    </source>
</evidence>